<proteinExistence type="predicted"/>
<sequence>MKTKTRQINIFEKRAFVALICIILALLAFYGYFISKSIINVIVREEISNDIAFVSSIISGLETEYISHKNVINMEFAKSNGFVSLANKEFVTRKSLATTLDAAE</sequence>
<reference evidence="2 3" key="1">
    <citation type="journal article" date="2016" name="Nat. Commun.">
        <title>Thousands of microbial genomes shed light on interconnected biogeochemical processes in an aquifer system.</title>
        <authorList>
            <person name="Anantharaman K."/>
            <person name="Brown C.T."/>
            <person name="Hug L.A."/>
            <person name="Sharon I."/>
            <person name="Castelle C.J."/>
            <person name="Probst A.J."/>
            <person name="Thomas B.C."/>
            <person name="Singh A."/>
            <person name="Wilkins M.J."/>
            <person name="Karaoz U."/>
            <person name="Brodie E.L."/>
            <person name="Williams K.H."/>
            <person name="Hubbard S.S."/>
            <person name="Banfield J.F."/>
        </authorList>
    </citation>
    <scope>NUCLEOTIDE SEQUENCE [LARGE SCALE GENOMIC DNA]</scope>
</reference>
<protein>
    <submittedName>
        <fullName evidence="2">Uncharacterized protein</fullName>
    </submittedName>
</protein>
<dbReference type="Proteomes" id="UP000186029">
    <property type="component" value="Unassembled WGS sequence"/>
</dbReference>
<evidence type="ECO:0000256" key="1">
    <source>
        <dbReference type="SAM" id="Phobius"/>
    </source>
</evidence>
<keyword evidence="1" id="KW-1133">Transmembrane helix</keyword>
<accession>A0A1F5EK51</accession>
<dbReference type="EMBL" id="MFAC01000004">
    <property type="protein sequence ID" value="OGD67778.1"/>
    <property type="molecule type" value="Genomic_DNA"/>
</dbReference>
<evidence type="ECO:0000313" key="2">
    <source>
        <dbReference type="EMBL" id="OGD67778.1"/>
    </source>
</evidence>
<gene>
    <name evidence="2" type="ORF">A2Z61_01745</name>
</gene>
<keyword evidence="1" id="KW-0472">Membrane</keyword>
<keyword evidence="1" id="KW-0812">Transmembrane</keyword>
<organism evidence="2 3">
    <name type="scientific">Candidatus Campbellbacteria bacterium RIFCSPLOWO2_02_35_12</name>
    <dbReference type="NCBI Taxonomy" id="1797580"/>
    <lineage>
        <taxon>Bacteria</taxon>
        <taxon>Candidatus Campbelliibacteriota</taxon>
    </lineage>
</organism>
<feature type="transmembrane region" description="Helical" evidence="1">
    <location>
        <begin position="15"/>
        <end position="34"/>
    </location>
</feature>
<dbReference type="STRING" id="1797580.A2Z61_01745"/>
<evidence type="ECO:0000313" key="3">
    <source>
        <dbReference type="Proteomes" id="UP000186029"/>
    </source>
</evidence>
<name>A0A1F5EK51_9BACT</name>
<dbReference type="AlphaFoldDB" id="A0A1F5EK51"/>
<comment type="caution">
    <text evidence="2">The sequence shown here is derived from an EMBL/GenBank/DDBJ whole genome shotgun (WGS) entry which is preliminary data.</text>
</comment>